<keyword evidence="6" id="KW-1015">Disulfide bond</keyword>
<dbReference type="GO" id="GO:0009897">
    <property type="term" value="C:external side of plasma membrane"/>
    <property type="evidence" value="ECO:0007669"/>
    <property type="project" value="TreeGrafter"/>
</dbReference>
<accession>A0A147AV53</accession>
<feature type="chain" id="PRO_5044549162" evidence="10">
    <location>
        <begin position="26"/>
        <end position="243"/>
    </location>
</feature>
<evidence type="ECO:0000256" key="7">
    <source>
        <dbReference type="ARBA" id="ARBA00023180"/>
    </source>
</evidence>
<keyword evidence="4 9" id="KW-1133">Transmembrane helix</keyword>
<protein>
    <submittedName>
        <fullName evidence="11 12">CD28 molecule</fullName>
    </submittedName>
</protein>
<dbReference type="EMBL" id="GCES01003843">
    <property type="protein sequence ID" value="JAR82480.1"/>
    <property type="molecule type" value="Transcribed_RNA"/>
</dbReference>
<dbReference type="InterPro" id="IPR040216">
    <property type="entry name" value="CTLA4/CD28"/>
</dbReference>
<dbReference type="PANTHER" id="PTHR11494:SF8">
    <property type="entry name" value="CYTOTOXIC T-LYMPHOCYTE PROTEIN 4"/>
    <property type="match status" value="1"/>
</dbReference>
<evidence type="ECO:0000256" key="3">
    <source>
        <dbReference type="ARBA" id="ARBA00022729"/>
    </source>
</evidence>
<comment type="subcellular location">
    <subcellularLocation>
        <location evidence="1">Membrane</location>
        <topology evidence="1">Single-pass type I membrane protein</topology>
    </subcellularLocation>
</comment>
<keyword evidence="13" id="KW-1185">Reference proteome</keyword>
<reference evidence="12" key="2">
    <citation type="submission" date="2025-05" db="UniProtKB">
        <authorList>
            <consortium name="Ensembl"/>
        </authorList>
    </citation>
    <scope>IDENTIFICATION</scope>
</reference>
<dbReference type="OrthoDB" id="9908091at2759"/>
<evidence type="ECO:0000256" key="2">
    <source>
        <dbReference type="ARBA" id="ARBA00022692"/>
    </source>
</evidence>
<organism evidence="11">
    <name type="scientific">Fundulus heteroclitus</name>
    <name type="common">Killifish</name>
    <name type="synonym">Mummichog</name>
    <dbReference type="NCBI Taxonomy" id="8078"/>
    <lineage>
        <taxon>Eukaryota</taxon>
        <taxon>Metazoa</taxon>
        <taxon>Chordata</taxon>
        <taxon>Craniata</taxon>
        <taxon>Vertebrata</taxon>
        <taxon>Euteleostomi</taxon>
        <taxon>Actinopterygii</taxon>
        <taxon>Neopterygii</taxon>
        <taxon>Teleostei</taxon>
        <taxon>Neoteleostei</taxon>
        <taxon>Acanthomorphata</taxon>
        <taxon>Ovalentaria</taxon>
        <taxon>Atherinomorphae</taxon>
        <taxon>Cyprinodontiformes</taxon>
        <taxon>Fundulidae</taxon>
        <taxon>Fundulus</taxon>
    </lineage>
</organism>
<dbReference type="PANTHER" id="PTHR11494">
    <property type="entry name" value="CYTOTOXIC T-LYMPHOCYTE PROTEIN"/>
    <property type="match status" value="1"/>
</dbReference>
<keyword evidence="2 9" id="KW-0812">Transmembrane</keyword>
<dbReference type="CTD" id="940"/>
<dbReference type="GO" id="GO:0050852">
    <property type="term" value="P:T cell receptor signaling pathway"/>
    <property type="evidence" value="ECO:0007669"/>
    <property type="project" value="TreeGrafter"/>
</dbReference>
<dbReference type="RefSeq" id="XP_012708022.1">
    <property type="nucleotide sequence ID" value="XM_012852568.3"/>
</dbReference>
<evidence type="ECO:0000256" key="6">
    <source>
        <dbReference type="ARBA" id="ARBA00023157"/>
    </source>
</evidence>
<dbReference type="STRING" id="8078.ENSFHEP00000027101"/>
<sequence>MFLTHCTMGWMLLAVLSVGVPVWSSVKVMQPYRVVSTNGAAQIHCVIHPRASFTQSHLDQNLENPFFNAEDVRVTLLRGLHGSQKVCSSTLNISEQQETQWEKDGDVKCAVQIKGGTVEVALSGLKATHTDIYRCGIQILYPPPYQQLTGNGTLLHVLESPHCPVQEPQRLQGQEEEEENLETKTAVSIPVVILVVAVICVLVVIITFQTLQYQQGRREPVRMPPNILIQKVDAVPFSSGTMA</sequence>
<evidence type="ECO:0000256" key="9">
    <source>
        <dbReference type="SAM" id="Phobius"/>
    </source>
</evidence>
<dbReference type="GeneID" id="105917697"/>
<dbReference type="Gene3D" id="2.60.40.10">
    <property type="entry name" value="Immunoglobulins"/>
    <property type="match status" value="1"/>
</dbReference>
<reference evidence="11" key="1">
    <citation type="submission" date="2015-01" db="EMBL/GenBank/DDBJ databases">
        <title>EvidentialGene: Evidence-directed Construction of Complete mRNA Transcriptomes without Genomes.</title>
        <authorList>
            <person name="Gilbert D.G."/>
        </authorList>
    </citation>
    <scope>NUCLEOTIDE SEQUENCE</scope>
</reference>
<keyword evidence="7" id="KW-0325">Glycoprotein</keyword>
<evidence type="ECO:0000313" key="13">
    <source>
        <dbReference type="Proteomes" id="UP000265000"/>
    </source>
</evidence>
<evidence type="ECO:0000313" key="11">
    <source>
        <dbReference type="EMBL" id="JAR82480.1"/>
    </source>
</evidence>
<dbReference type="Proteomes" id="UP000265000">
    <property type="component" value="Unplaced"/>
</dbReference>
<dbReference type="AlphaFoldDB" id="A0A147AV53"/>
<dbReference type="SUPFAM" id="SSF48726">
    <property type="entry name" value="Immunoglobulin"/>
    <property type="match status" value="1"/>
</dbReference>
<dbReference type="InterPro" id="IPR013783">
    <property type="entry name" value="Ig-like_fold"/>
</dbReference>
<evidence type="ECO:0000256" key="5">
    <source>
        <dbReference type="ARBA" id="ARBA00023136"/>
    </source>
</evidence>
<proteinExistence type="predicted"/>
<dbReference type="GO" id="GO:0042129">
    <property type="term" value="P:regulation of T cell proliferation"/>
    <property type="evidence" value="ECO:0007669"/>
    <property type="project" value="InterPro"/>
</dbReference>
<keyword evidence="8" id="KW-0393">Immunoglobulin domain</keyword>
<dbReference type="GeneTree" id="ENSGT00940000174369"/>
<name>A0A147AV53_FUNHE</name>
<evidence type="ECO:0000256" key="10">
    <source>
        <dbReference type="SAM" id="SignalP"/>
    </source>
</evidence>
<keyword evidence="5 9" id="KW-0472">Membrane</keyword>
<dbReference type="InterPro" id="IPR036179">
    <property type="entry name" value="Ig-like_dom_sf"/>
</dbReference>
<evidence type="ECO:0000256" key="4">
    <source>
        <dbReference type="ARBA" id="ARBA00022989"/>
    </source>
</evidence>
<feature type="signal peptide" evidence="10">
    <location>
        <begin position="1"/>
        <end position="25"/>
    </location>
</feature>
<evidence type="ECO:0000256" key="8">
    <source>
        <dbReference type="ARBA" id="ARBA00023319"/>
    </source>
</evidence>
<keyword evidence="3 10" id="KW-0732">Signal</keyword>
<evidence type="ECO:0000313" key="12">
    <source>
        <dbReference type="Ensembl" id="ENSFHEP00000027101.1"/>
    </source>
</evidence>
<feature type="transmembrane region" description="Helical" evidence="9">
    <location>
        <begin position="187"/>
        <end position="208"/>
    </location>
</feature>
<dbReference type="Ensembl" id="ENSFHET00000000995.1">
    <property type="protein sequence ID" value="ENSFHEP00000027101.1"/>
    <property type="gene ID" value="ENSFHEG00000010375.1"/>
</dbReference>
<evidence type="ECO:0000256" key="1">
    <source>
        <dbReference type="ARBA" id="ARBA00004479"/>
    </source>
</evidence>